<comment type="caution">
    <text evidence="1">The sequence shown here is derived from an EMBL/GenBank/DDBJ whole genome shotgun (WGS) entry which is preliminary data.</text>
</comment>
<protein>
    <submittedName>
        <fullName evidence="1">Uncharacterized protein</fullName>
    </submittedName>
</protein>
<dbReference type="AlphaFoldDB" id="A0A1E3B3V3"/>
<evidence type="ECO:0000313" key="2">
    <source>
        <dbReference type="Proteomes" id="UP000094569"/>
    </source>
</evidence>
<name>A0A1E3B3V3_ASPCR</name>
<proteinExistence type="predicted"/>
<dbReference type="EMBL" id="JXNT01000016">
    <property type="protein sequence ID" value="ODM15501.1"/>
    <property type="molecule type" value="Genomic_DNA"/>
</dbReference>
<organism evidence="1 2">
    <name type="scientific">Aspergillus cristatus</name>
    <name type="common">Chinese Fuzhuan brick tea-fermentation fungus</name>
    <name type="synonym">Eurotium cristatum</name>
    <dbReference type="NCBI Taxonomy" id="573508"/>
    <lineage>
        <taxon>Eukaryota</taxon>
        <taxon>Fungi</taxon>
        <taxon>Dikarya</taxon>
        <taxon>Ascomycota</taxon>
        <taxon>Pezizomycotina</taxon>
        <taxon>Eurotiomycetes</taxon>
        <taxon>Eurotiomycetidae</taxon>
        <taxon>Eurotiales</taxon>
        <taxon>Aspergillaceae</taxon>
        <taxon>Aspergillus</taxon>
        <taxon>Aspergillus subgen. Aspergillus</taxon>
    </lineage>
</organism>
<dbReference type="VEuPathDB" id="FungiDB:SI65_09104"/>
<dbReference type="STRING" id="573508.A0A1E3B3V3"/>
<dbReference type="Proteomes" id="UP000094569">
    <property type="component" value="Unassembled WGS sequence"/>
</dbReference>
<evidence type="ECO:0000313" key="1">
    <source>
        <dbReference type="EMBL" id="ODM15501.1"/>
    </source>
</evidence>
<reference evidence="1 2" key="1">
    <citation type="journal article" date="2016" name="BMC Genomics">
        <title>Comparative genomic and transcriptomic analyses of the Fuzhuan brick tea-fermentation fungus Aspergillus cristatus.</title>
        <authorList>
            <person name="Ge Y."/>
            <person name="Wang Y."/>
            <person name="Liu Y."/>
            <person name="Tan Y."/>
            <person name="Ren X."/>
            <person name="Zhang X."/>
            <person name="Hyde K.D."/>
            <person name="Liu Y."/>
            <person name="Liu Z."/>
        </authorList>
    </citation>
    <scope>NUCLEOTIDE SEQUENCE [LARGE SCALE GENOMIC DNA]</scope>
    <source>
        <strain evidence="1 2">GZAAS20.1005</strain>
    </source>
</reference>
<accession>A0A1E3B3V3</accession>
<dbReference type="OrthoDB" id="4802432at2759"/>
<gene>
    <name evidence="1" type="ORF">SI65_09104</name>
</gene>
<keyword evidence="2" id="KW-1185">Reference proteome</keyword>
<sequence>MSLSLRLSDNDYLDPEEIEQEMESLTIDQLWKMSQIPHVLHFIASDFQKMPTLPFVKSFQLHDMKRPQFDHQLSFVYSTVFHMSSMSLLGSVEVTDSLPLVPESVEIFTYSIATHRELSLNPARDAANYLSPNGLDEFSSTFRTFSMQLREVHLENARVSSAFFWPETEEDIDKMTLYWPNLEILKILEVPPYTPDGKWILDNDPTKYWEGDLEEDSFEP</sequence>